<dbReference type="EMBL" id="QJVJ01000006">
    <property type="protein sequence ID" value="PYI53953.1"/>
    <property type="molecule type" value="Genomic_DNA"/>
</dbReference>
<accession>A0A2V5K7Y8</accession>
<sequence length="89" mass="10472">MKNYQELMNLKFGEVVTEEQFEWLHEIVFLSVLEEVLSSSGWAHRKEGEGPYPERFGLLNRIFGTSPKEFEERLESFAQHIQRKGKLGK</sequence>
<dbReference type="OrthoDB" id="2662477at2"/>
<dbReference type="RefSeq" id="WP_110840937.1">
    <property type="nucleotide sequence ID" value="NZ_QJVJ01000006.1"/>
</dbReference>
<organism evidence="1 2">
    <name type="scientific">Paenibacillus flagellatus</name>
    <dbReference type="NCBI Taxonomy" id="2211139"/>
    <lineage>
        <taxon>Bacteria</taxon>
        <taxon>Bacillati</taxon>
        <taxon>Bacillota</taxon>
        <taxon>Bacilli</taxon>
        <taxon>Bacillales</taxon>
        <taxon>Paenibacillaceae</taxon>
        <taxon>Paenibacillus</taxon>
    </lineage>
</organism>
<evidence type="ECO:0000313" key="1">
    <source>
        <dbReference type="EMBL" id="PYI53953.1"/>
    </source>
</evidence>
<dbReference type="Proteomes" id="UP000247476">
    <property type="component" value="Unassembled WGS sequence"/>
</dbReference>
<comment type="caution">
    <text evidence="1">The sequence shown here is derived from an EMBL/GenBank/DDBJ whole genome shotgun (WGS) entry which is preliminary data.</text>
</comment>
<dbReference type="AlphaFoldDB" id="A0A2V5K7Y8"/>
<reference evidence="1 2" key="1">
    <citation type="submission" date="2018-05" db="EMBL/GenBank/DDBJ databases">
        <title>Paenibacillus flagellatus sp. nov., isolated from selenium mineral soil.</title>
        <authorList>
            <person name="Dai X."/>
        </authorList>
    </citation>
    <scope>NUCLEOTIDE SEQUENCE [LARGE SCALE GENOMIC DNA]</scope>
    <source>
        <strain evidence="1 2">DXL2</strain>
    </source>
</reference>
<evidence type="ECO:0000313" key="2">
    <source>
        <dbReference type="Proteomes" id="UP000247476"/>
    </source>
</evidence>
<gene>
    <name evidence="1" type="ORF">DLM86_15475</name>
</gene>
<name>A0A2V5K7Y8_9BACL</name>
<protein>
    <submittedName>
        <fullName evidence="1">Uncharacterized protein</fullName>
    </submittedName>
</protein>
<keyword evidence="2" id="KW-1185">Reference proteome</keyword>
<proteinExistence type="predicted"/>